<dbReference type="GO" id="GO:0071713">
    <property type="term" value="F:para-aminobenzoyl-glutamate hydrolase activity"/>
    <property type="evidence" value="ECO:0007669"/>
    <property type="project" value="TreeGrafter"/>
</dbReference>
<dbReference type="InterPro" id="IPR002933">
    <property type="entry name" value="Peptidase_M20"/>
</dbReference>
<dbReference type="PANTHER" id="PTHR30575">
    <property type="entry name" value="PEPTIDASE M20"/>
    <property type="match status" value="1"/>
</dbReference>
<dbReference type="InterPro" id="IPR036264">
    <property type="entry name" value="Bact_exopeptidase_dim_dom"/>
</dbReference>
<protein>
    <submittedName>
        <fullName evidence="4">Aminobenzoyl-glutamate utilization protein B</fullName>
    </submittedName>
</protein>
<evidence type="ECO:0000259" key="3">
    <source>
        <dbReference type="Pfam" id="PF07687"/>
    </source>
</evidence>
<dbReference type="PANTHER" id="PTHR30575:SF0">
    <property type="entry name" value="XAA-ARG DIPEPTIDASE"/>
    <property type="match status" value="1"/>
</dbReference>
<keyword evidence="5" id="KW-1185">Reference proteome</keyword>
<evidence type="ECO:0000256" key="2">
    <source>
        <dbReference type="SAM" id="SignalP"/>
    </source>
</evidence>
<sequence length="535" mass="58384">MKKIVALAVGIIAFSNGVNAQNESDAAEAAPKLTGLKVEAAAMVDEKRKLTQEIVDSLFSFSELAFQEFESQRYLTDMLEAKGFSIEMGVSGLPSAWWATWGSGKPVIALGSDVDGIPKSSQVPGVPYRKALVEGAPGHGEGHNSGQAVNITAALAVKAIMERDGLPGTIVVWPGVAEELVGAKAWYARDGRFDGIDAVLFTHVSDSMEVSWGQATGTGLVSVEYTFEGQSAHAAGDPWKGRSALDAIELMSVGWNYRREHLRPLQRSHSVITDGGDQPNVVPSKASAWYFIREITADHIRENFATLQRVAEGAAMMTDTTVSRRIIGAAYPRHFNKPIAEAMYENMRAVGMPDWSDDDQAFARVFQEYMKADEITGLKTEIEELAAPREEPKSGGSDDIGDVSWSVPTVTLRFPSNIDGRTGHHWSSAIAMATPVAHKGATAGAKVIAATMIDLLQDPDLVESAWTYYREEQTANESYVPFISADDPPAIDKNVEIMATYRDELRKYYYDPSKYETYLEQLGVEYPLLTGPDSE</sequence>
<organism evidence="4 5">
    <name type="scientific">Chromatocurvus halotolerans</name>
    <dbReference type="NCBI Taxonomy" id="1132028"/>
    <lineage>
        <taxon>Bacteria</taxon>
        <taxon>Pseudomonadati</taxon>
        <taxon>Pseudomonadota</taxon>
        <taxon>Gammaproteobacteria</taxon>
        <taxon>Cellvibrionales</taxon>
        <taxon>Halieaceae</taxon>
        <taxon>Chromatocurvus</taxon>
    </lineage>
</organism>
<dbReference type="InterPro" id="IPR017439">
    <property type="entry name" value="Amidohydrolase"/>
</dbReference>
<feature type="chain" id="PRO_5020863954" evidence="2">
    <location>
        <begin position="21"/>
        <end position="535"/>
    </location>
</feature>
<evidence type="ECO:0000313" key="5">
    <source>
        <dbReference type="Proteomes" id="UP000294980"/>
    </source>
</evidence>
<feature type="domain" description="Peptidase M20 dimerisation" evidence="3">
    <location>
        <begin position="219"/>
        <end position="310"/>
    </location>
</feature>
<dbReference type="SUPFAM" id="SSF53187">
    <property type="entry name" value="Zn-dependent exopeptidases"/>
    <property type="match status" value="1"/>
</dbReference>
<gene>
    <name evidence="4" type="ORF">EV688_1253</name>
</gene>
<dbReference type="OrthoDB" id="9781032at2"/>
<dbReference type="Gene3D" id="3.30.70.360">
    <property type="match status" value="1"/>
</dbReference>
<dbReference type="Pfam" id="PF01546">
    <property type="entry name" value="Peptidase_M20"/>
    <property type="match status" value="1"/>
</dbReference>
<dbReference type="Pfam" id="PF07687">
    <property type="entry name" value="M20_dimer"/>
    <property type="match status" value="1"/>
</dbReference>
<dbReference type="AlphaFoldDB" id="A0A4R2KEB2"/>
<dbReference type="GO" id="GO:0016805">
    <property type="term" value="F:dipeptidase activity"/>
    <property type="evidence" value="ECO:0007669"/>
    <property type="project" value="TreeGrafter"/>
</dbReference>
<proteinExistence type="predicted"/>
<dbReference type="GO" id="GO:0005737">
    <property type="term" value="C:cytoplasm"/>
    <property type="evidence" value="ECO:0007669"/>
    <property type="project" value="TreeGrafter"/>
</dbReference>
<accession>A0A4R2KEB2</accession>
<dbReference type="Gene3D" id="3.40.630.10">
    <property type="entry name" value="Zn peptidases"/>
    <property type="match status" value="2"/>
</dbReference>
<dbReference type="Proteomes" id="UP000294980">
    <property type="component" value="Unassembled WGS sequence"/>
</dbReference>
<dbReference type="InterPro" id="IPR052030">
    <property type="entry name" value="Peptidase_M20/M20A_hydrolases"/>
</dbReference>
<name>A0A4R2KEB2_9GAMM</name>
<evidence type="ECO:0000256" key="1">
    <source>
        <dbReference type="ARBA" id="ARBA00022801"/>
    </source>
</evidence>
<evidence type="ECO:0000313" key="4">
    <source>
        <dbReference type="EMBL" id="TCO70692.1"/>
    </source>
</evidence>
<dbReference type="SUPFAM" id="SSF55031">
    <property type="entry name" value="Bacterial exopeptidase dimerisation domain"/>
    <property type="match status" value="1"/>
</dbReference>
<keyword evidence="1" id="KW-0378">Hydrolase</keyword>
<reference evidence="4 5" key="1">
    <citation type="submission" date="2019-03" db="EMBL/GenBank/DDBJ databases">
        <title>Genomic Encyclopedia of Type Strains, Phase IV (KMG-IV): sequencing the most valuable type-strain genomes for metagenomic binning, comparative biology and taxonomic classification.</title>
        <authorList>
            <person name="Goeker M."/>
        </authorList>
    </citation>
    <scope>NUCLEOTIDE SEQUENCE [LARGE SCALE GENOMIC DNA]</scope>
    <source>
        <strain evidence="4 5">DSM 23344</strain>
    </source>
</reference>
<dbReference type="EMBL" id="SLWX01000025">
    <property type="protein sequence ID" value="TCO70692.1"/>
    <property type="molecule type" value="Genomic_DNA"/>
</dbReference>
<dbReference type="RefSeq" id="WP_117319630.1">
    <property type="nucleotide sequence ID" value="NZ_QQSW01000032.1"/>
</dbReference>
<dbReference type="GO" id="GO:0046657">
    <property type="term" value="P:folic acid catabolic process"/>
    <property type="evidence" value="ECO:0007669"/>
    <property type="project" value="TreeGrafter"/>
</dbReference>
<dbReference type="NCBIfam" id="TIGR01891">
    <property type="entry name" value="amidohydrolases"/>
    <property type="match status" value="1"/>
</dbReference>
<dbReference type="InterPro" id="IPR011650">
    <property type="entry name" value="Peptidase_M20_dimer"/>
</dbReference>
<comment type="caution">
    <text evidence="4">The sequence shown here is derived from an EMBL/GenBank/DDBJ whole genome shotgun (WGS) entry which is preliminary data.</text>
</comment>
<feature type="signal peptide" evidence="2">
    <location>
        <begin position="1"/>
        <end position="20"/>
    </location>
</feature>
<keyword evidence="2" id="KW-0732">Signal</keyword>